<dbReference type="EMBL" id="WOWK01000001">
    <property type="protein sequence ID" value="KAF0332547.1"/>
    <property type="molecule type" value="Genomic_DNA"/>
</dbReference>
<sequence length="86" mass="9798">MLRPTANATLEEVGRGTAAPRHLRDYRGLAGTEFCSACFCRELLPTLLPARWQSSHFSARVRPGERETLRERMRARSELLTPPEFV</sequence>
<dbReference type="AlphaFoldDB" id="A0A8H3WUA5"/>
<proteinExistence type="predicted"/>
<accession>A0A8H3WUA5</accession>
<protein>
    <submittedName>
        <fullName evidence="2">Uncharacterized protein</fullName>
    </submittedName>
</protein>
<comment type="caution">
    <text evidence="2">The sequence shown here is derived from an EMBL/GenBank/DDBJ whole genome shotgun (WGS) entry which is preliminary data.</text>
</comment>
<evidence type="ECO:0000313" key="3">
    <source>
        <dbReference type="Proteomes" id="UP000434172"/>
    </source>
</evidence>
<gene>
    <name evidence="2" type="ORF">GQ607_000563</name>
</gene>
<feature type="compositionally biased region" description="Basic and acidic residues" evidence="1">
    <location>
        <begin position="63"/>
        <end position="77"/>
    </location>
</feature>
<keyword evidence="3" id="KW-1185">Reference proteome</keyword>
<dbReference type="Proteomes" id="UP000434172">
    <property type="component" value="Unassembled WGS sequence"/>
</dbReference>
<evidence type="ECO:0000313" key="2">
    <source>
        <dbReference type="EMBL" id="KAF0332547.1"/>
    </source>
</evidence>
<feature type="region of interest" description="Disordered" evidence="1">
    <location>
        <begin position="63"/>
        <end position="86"/>
    </location>
</feature>
<evidence type="ECO:0000256" key="1">
    <source>
        <dbReference type="SAM" id="MobiDB-lite"/>
    </source>
</evidence>
<organism evidence="2 3">
    <name type="scientific">Colletotrichum asianum</name>
    <dbReference type="NCBI Taxonomy" id="702518"/>
    <lineage>
        <taxon>Eukaryota</taxon>
        <taxon>Fungi</taxon>
        <taxon>Dikarya</taxon>
        <taxon>Ascomycota</taxon>
        <taxon>Pezizomycotina</taxon>
        <taxon>Sordariomycetes</taxon>
        <taxon>Hypocreomycetidae</taxon>
        <taxon>Glomerellales</taxon>
        <taxon>Glomerellaceae</taxon>
        <taxon>Colletotrichum</taxon>
        <taxon>Colletotrichum gloeosporioides species complex</taxon>
    </lineage>
</organism>
<reference evidence="2 3" key="1">
    <citation type="submission" date="2019-12" db="EMBL/GenBank/DDBJ databases">
        <title>A genome sequence resource for the geographically widespread anthracnose pathogen Colletotrichum asianum.</title>
        <authorList>
            <person name="Meng Y."/>
        </authorList>
    </citation>
    <scope>NUCLEOTIDE SEQUENCE [LARGE SCALE GENOMIC DNA]</scope>
    <source>
        <strain evidence="2 3">ICMP 18580</strain>
    </source>
</reference>
<name>A0A8H3WUA5_9PEZI</name>